<sequence length="52" mass="5855">MEKGNILKAGEMHLQIHGSIVLWQVGLLPIEGEFVYQDFFAEGDALLLLRDV</sequence>
<dbReference type="EMBL" id="JACGWK010000013">
    <property type="protein sequence ID" value="KAL0318793.1"/>
    <property type="molecule type" value="Genomic_DNA"/>
</dbReference>
<gene>
    <name evidence="1" type="ORF">Sangu_2035500</name>
</gene>
<evidence type="ECO:0000313" key="1">
    <source>
        <dbReference type="EMBL" id="KAL0318793.1"/>
    </source>
</evidence>
<reference evidence="1" key="2">
    <citation type="journal article" date="2024" name="Plant">
        <title>Genomic evolution and insights into agronomic trait innovations of Sesamum species.</title>
        <authorList>
            <person name="Miao H."/>
            <person name="Wang L."/>
            <person name="Qu L."/>
            <person name="Liu H."/>
            <person name="Sun Y."/>
            <person name="Le M."/>
            <person name="Wang Q."/>
            <person name="Wei S."/>
            <person name="Zheng Y."/>
            <person name="Lin W."/>
            <person name="Duan Y."/>
            <person name="Cao H."/>
            <person name="Xiong S."/>
            <person name="Wang X."/>
            <person name="Wei L."/>
            <person name="Li C."/>
            <person name="Ma Q."/>
            <person name="Ju M."/>
            <person name="Zhao R."/>
            <person name="Li G."/>
            <person name="Mu C."/>
            <person name="Tian Q."/>
            <person name="Mei H."/>
            <person name="Zhang T."/>
            <person name="Gao T."/>
            <person name="Zhang H."/>
        </authorList>
    </citation>
    <scope>NUCLEOTIDE SEQUENCE</scope>
    <source>
        <strain evidence="1">G01</strain>
    </source>
</reference>
<comment type="caution">
    <text evidence="1">The sequence shown here is derived from an EMBL/GenBank/DDBJ whole genome shotgun (WGS) entry which is preliminary data.</text>
</comment>
<name>A0AAW2LJ59_9LAMI</name>
<organism evidence="1">
    <name type="scientific">Sesamum angustifolium</name>
    <dbReference type="NCBI Taxonomy" id="2727405"/>
    <lineage>
        <taxon>Eukaryota</taxon>
        <taxon>Viridiplantae</taxon>
        <taxon>Streptophyta</taxon>
        <taxon>Embryophyta</taxon>
        <taxon>Tracheophyta</taxon>
        <taxon>Spermatophyta</taxon>
        <taxon>Magnoliopsida</taxon>
        <taxon>eudicotyledons</taxon>
        <taxon>Gunneridae</taxon>
        <taxon>Pentapetalae</taxon>
        <taxon>asterids</taxon>
        <taxon>lamiids</taxon>
        <taxon>Lamiales</taxon>
        <taxon>Pedaliaceae</taxon>
        <taxon>Sesamum</taxon>
    </lineage>
</organism>
<reference evidence="1" key="1">
    <citation type="submission" date="2020-06" db="EMBL/GenBank/DDBJ databases">
        <authorList>
            <person name="Li T."/>
            <person name="Hu X."/>
            <person name="Zhang T."/>
            <person name="Song X."/>
            <person name="Zhang H."/>
            <person name="Dai N."/>
            <person name="Sheng W."/>
            <person name="Hou X."/>
            <person name="Wei L."/>
        </authorList>
    </citation>
    <scope>NUCLEOTIDE SEQUENCE</scope>
    <source>
        <strain evidence="1">G01</strain>
        <tissue evidence="1">Leaf</tissue>
    </source>
</reference>
<accession>A0AAW2LJ59</accession>
<dbReference type="AlphaFoldDB" id="A0AAW2LJ59"/>
<proteinExistence type="predicted"/>
<protein>
    <submittedName>
        <fullName evidence="1">Uncharacterized protein</fullName>
    </submittedName>
</protein>